<organism evidence="5 6">
    <name type="scientific">Chthoniobacter flavus Ellin428</name>
    <dbReference type="NCBI Taxonomy" id="497964"/>
    <lineage>
        <taxon>Bacteria</taxon>
        <taxon>Pseudomonadati</taxon>
        <taxon>Verrucomicrobiota</taxon>
        <taxon>Spartobacteria</taxon>
        <taxon>Chthoniobacterales</taxon>
        <taxon>Chthoniobacteraceae</taxon>
        <taxon>Chthoniobacter</taxon>
    </lineage>
</organism>
<dbReference type="RefSeq" id="WP_006978423.1">
    <property type="nucleotide sequence ID" value="NZ_ABVL01000002.1"/>
</dbReference>
<dbReference type="InterPro" id="IPR036318">
    <property type="entry name" value="FAD-bd_PCMH-like_sf"/>
</dbReference>
<dbReference type="EMBL" id="ABVL01000002">
    <property type="protein sequence ID" value="EDY21851.1"/>
    <property type="molecule type" value="Genomic_DNA"/>
</dbReference>
<protein>
    <submittedName>
        <fullName evidence="5">CBS domain containing protein</fullName>
    </submittedName>
</protein>
<dbReference type="SUPFAM" id="SSF56176">
    <property type="entry name" value="FAD-binding/transporter-associated domain-like"/>
    <property type="match status" value="1"/>
</dbReference>
<evidence type="ECO:0000256" key="1">
    <source>
        <dbReference type="ARBA" id="ARBA00022737"/>
    </source>
</evidence>
<sequence length="250" mass="28227">MRVILSQSAEQEEVTPLGKEILINALDMRDRVVRDITTPRGKVVFLNTEDTFEENIQRALESRHTRFPLCEGHLDHTIGLVHIKDVLKLLNSQNRDLHTIKRDLLPVPEMMSLEKLLTFFLGKHAHLALVVDEFGGTTGIVTLDNVLEELVGEIQDEFDAEKPEFRRLNADEFTVEGSLGLYELQDLAGLELDSPDVSTIGGYVTHLLGHLPKQGEQVKIEDYDVTITQTDGRRVGQVHFKRVGKEAEKV</sequence>
<dbReference type="InterPro" id="IPR044751">
    <property type="entry name" value="Ion_transp-like_CBS"/>
</dbReference>
<reference evidence="5 6" key="1">
    <citation type="journal article" date="2011" name="J. Bacteriol.">
        <title>Genome sequence of Chthoniobacter flavus Ellin428, an aerobic heterotrophic soil bacterium.</title>
        <authorList>
            <person name="Kant R."/>
            <person name="van Passel M.W."/>
            <person name="Palva A."/>
            <person name="Lucas S."/>
            <person name="Lapidus A."/>
            <person name="Glavina Del Rio T."/>
            <person name="Dalin E."/>
            <person name="Tice H."/>
            <person name="Bruce D."/>
            <person name="Goodwin L."/>
            <person name="Pitluck S."/>
            <person name="Larimer F.W."/>
            <person name="Land M.L."/>
            <person name="Hauser L."/>
            <person name="Sangwan P."/>
            <person name="de Vos W.M."/>
            <person name="Janssen P.H."/>
            <person name="Smidt H."/>
        </authorList>
    </citation>
    <scope>NUCLEOTIDE SEQUENCE [LARGE SCALE GENOMIC DNA]</scope>
    <source>
        <strain evidence="5 6">Ellin428</strain>
    </source>
</reference>
<dbReference type="FunCoup" id="B4CWQ9">
    <property type="interactions" value="122"/>
</dbReference>
<keyword evidence="2 3" id="KW-0129">CBS domain</keyword>
<evidence type="ECO:0000313" key="5">
    <source>
        <dbReference type="EMBL" id="EDY21851.1"/>
    </source>
</evidence>
<evidence type="ECO:0000313" key="6">
    <source>
        <dbReference type="Proteomes" id="UP000005824"/>
    </source>
</evidence>
<dbReference type="AlphaFoldDB" id="B4CWQ9"/>
<dbReference type="InterPro" id="IPR051676">
    <property type="entry name" value="UPF0053_domain"/>
</dbReference>
<keyword evidence="1" id="KW-0677">Repeat</keyword>
<evidence type="ECO:0000256" key="2">
    <source>
        <dbReference type="ARBA" id="ARBA00023122"/>
    </source>
</evidence>
<proteinExistence type="predicted"/>
<dbReference type="PANTHER" id="PTHR43099:SF5">
    <property type="entry name" value="HLYC_CORC FAMILY TRANSPORTER"/>
    <property type="match status" value="1"/>
</dbReference>
<dbReference type="InterPro" id="IPR005170">
    <property type="entry name" value="Transptr-assoc_dom"/>
</dbReference>
<dbReference type="InterPro" id="IPR016169">
    <property type="entry name" value="FAD-bd_PCMH_sub2"/>
</dbReference>
<dbReference type="STRING" id="497964.CfE428DRAFT_1097"/>
<dbReference type="GO" id="GO:0050660">
    <property type="term" value="F:flavin adenine dinucleotide binding"/>
    <property type="evidence" value="ECO:0007669"/>
    <property type="project" value="InterPro"/>
</dbReference>
<dbReference type="InterPro" id="IPR046342">
    <property type="entry name" value="CBS_dom_sf"/>
</dbReference>
<dbReference type="Gene3D" id="3.30.465.10">
    <property type="match status" value="1"/>
</dbReference>
<dbReference type="InterPro" id="IPR000644">
    <property type="entry name" value="CBS_dom"/>
</dbReference>
<evidence type="ECO:0000259" key="4">
    <source>
        <dbReference type="PROSITE" id="PS51371"/>
    </source>
</evidence>
<dbReference type="SUPFAM" id="SSF54631">
    <property type="entry name" value="CBS-domain pair"/>
    <property type="match status" value="1"/>
</dbReference>
<dbReference type="SMART" id="SM01091">
    <property type="entry name" value="CorC_HlyC"/>
    <property type="match status" value="1"/>
</dbReference>
<dbReference type="Proteomes" id="UP000005824">
    <property type="component" value="Unassembled WGS sequence"/>
</dbReference>
<dbReference type="PANTHER" id="PTHR43099">
    <property type="entry name" value="UPF0053 PROTEIN YRKA"/>
    <property type="match status" value="1"/>
</dbReference>
<dbReference type="PROSITE" id="PS51371">
    <property type="entry name" value="CBS"/>
    <property type="match status" value="2"/>
</dbReference>
<dbReference type="CDD" id="cd04590">
    <property type="entry name" value="CBS_pair_CorC_HlyC_assoc"/>
    <property type="match status" value="1"/>
</dbReference>
<dbReference type="Gene3D" id="3.10.580.10">
    <property type="entry name" value="CBS-domain"/>
    <property type="match status" value="1"/>
</dbReference>
<gene>
    <name evidence="5" type="ORF">CfE428DRAFT_1097</name>
</gene>
<feature type="domain" description="CBS" evidence="4">
    <location>
        <begin position="37"/>
        <end position="97"/>
    </location>
</feature>
<feature type="domain" description="CBS" evidence="4">
    <location>
        <begin position="100"/>
        <end position="157"/>
    </location>
</feature>
<comment type="caution">
    <text evidence="5">The sequence shown here is derived from an EMBL/GenBank/DDBJ whole genome shotgun (WGS) entry which is preliminary data.</text>
</comment>
<name>B4CWQ9_9BACT</name>
<dbReference type="Pfam" id="PF00571">
    <property type="entry name" value="CBS"/>
    <property type="match status" value="2"/>
</dbReference>
<dbReference type="eggNOG" id="COG1253">
    <property type="taxonomic scope" value="Bacteria"/>
</dbReference>
<evidence type="ECO:0000256" key="3">
    <source>
        <dbReference type="PROSITE-ProRule" id="PRU00703"/>
    </source>
</evidence>
<keyword evidence="6" id="KW-1185">Reference proteome</keyword>
<dbReference type="InParanoid" id="B4CWQ9"/>
<dbReference type="Pfam" id="PF03471">
    <property type="entry name" value="CorC_HlyC"/>
    <property type="match status" value="1"/>
</dbReference>
<accession>B4CWQ9</accession>
<dbReference type="FunFam" id="3.10.580.10:FF:000002">
    <property type="entry name" value="Magnesium/cobalt efflux protein CorC"/>
    <property type="match status" value="1"/>
</dbReference>